<feature type="region of interest" description="Disordered" evidence="2">
    <location>
        <begin position="524"/>
        <end position="554"/>
    </location>
</feature>
<evidence type="ECO:0000313" key="4">
    <source>
        <dbReference type="EMBL" id="KAK4826017.1"/>
    </source>
</evidence>
<evidence type="ECO:0000313" key="5">
    <source>
        <dbReference type="Proteomes" id="UP001333110"/>
    </source>
</evidence>
<dbReference type="InterPro" id="IPR036028">
    <property type="entry name" value="SH3-like_dom_sf"/>
</dbReference>
<dbReference type="AlphaFoldDB" id="A0AAN7NIL4"/>
<accession>A0AAN7NIL4</accession>
<feature type="domain" description="RIMB1/RIM3A-C-like N-terminal" evidence="3">
    <location>
        <begin position="89"/>
        <end position="217"/>
    </location>
</feature>
<protein>
    <recommendedName>
        <fullName evidence="3">RIMB1/RIM3A-C-like N-terminal domain-containing protein</fullName>
    </recommendedName>
</protein>
<dbReference type="EMBL" id="JAUNZN010000002">
    <property type="protein sequence ID" value="KAK4826017.1"/>
    <property type="molecule type" value="Genomic_DNA"/>
</dbReference>
<name>A0AAN7NIL4_MYCAM</name>
<dbReference type="Pfam" id="PF25566">
    <property type="entry name" value="RIMB1_N"/>
    <property type="match status" value="1"/>
</dbReference>
<feature type="compositionally biased region" description="Basic and acidic residues" evidence="2">
    <location>
        <begin position="23"/>
        <end position="32"/>
    </location>
</feature>
<comment type="caution">
    <text evidence="4">The sequence shown here is derived from an EMBL/GenBank/DDBJ whole genome shotgun (WGS) entry which is preliminary data.</text>
</comment>
<feature type="region of interest" description="Disordered" evidence="2">
    <location>
        <begin position="1"/>
        <end position="59"/>
    </location>
</feature>
<evidence type="ECO:0000256" key="1">
    <source>
        <dbReference type="SAM" id="Coils"/>
    </source>
</evidence>
<dbReference type="InterPro" id="IPR057950">
    <property type="entry name" value="RIMB1/RIM3A-C-like_N"/>
</dbReference>
<dbReference type="GO" id="GO:0030156">
    <property type="term" value="F:benzodiazepine receptor binding"/>
    <property type="evidence" value="ECO:0007669"/>
    <property type="project" value="TreeGrafter"/>
</dbReference>
<sequence>MRRDGVGWGPVAHSRPSPRRRPAQKEECRREQASCQIEPRSFRLPLREGPPESHSAGQQAARQAVAGALLQVPEPAGEDLVLPGSACSRLLEQNARLQRALEHLERQRGALEMESRLLRKSSSPEACKEAERLQQKCAHLAALAEQLKERCRHLQEAIGHLMNTPAPVPTQSSAEEPCMKSFPQQRAGEEREPAGALLAQDQQSEAPQKAAEELQAQPAADEEGSYDVSSFSQRCEELEVQLLEMTDKNTRLAEENSHLHGQMRWAEKVQAENADLKGQLRRVAAQRKSAVRAISRLQTHLEAAECRLKAVREMVESAQRAGKRDHGEARPLFRAQVSEAENRFQSPSESAWAGDSPGSCLLSQEDPTSETEEPVADKQSVILQALGQPPGKLRASIARYSHDPLDGPSVQPELELPLTAGHYVYVFGQVDEEGGSAGELVDGTRGLLPSNVAKEDSDGDLANESWDDPRYYIFGLAPILEEDEDDLDIFVEWGDLWKAAGASKGPQGNPEEAPGHLEGGSAETFRTQEQASRRPYSSLVPPRSVDRRPESAPRCASPRLNFTALLQLSLPGLAAASLLALPLSQSSPPLSLSRLPPSRTRLLRHARCLPLYFIVRRLRLGFLQGFPASQRGMEKRIARDFPVTWEKQKKSLDLPQKAEALCILASRGGQLDWKELTVYLPAKQLTLVLRAPSMADLQQPQIEVGLWHLSAKRRYSAAGDTCLRSPDWEEAADNWKKAHVCRSWFLNHPDIYWKDNTAGHKQSRLFLECVDDNPLPDTGDGGASKRKRSALPDTYQQGGTGQRCEVIGSSQHEFPKVKSCLTNPIAFYNEMANWMRGEQWMLFILTLARLSTLSPITSSRQNVEVQTSPAGGQSPLKYPEGLTLGPVLFNVFISDLNTGAKCTLNTFTDDKKTGRSDT</sequence>
<keyword evidence="1" id="KW-0175">Coiled coil</keyword>
<dbReference type="Proteomes" id="UP001333110">
    <property type="component" value="Unassembled WGS sequence"/>
</dbReference>
<feature type="coiled-coil region" evidence="1">
    <location>
        <begin position="228"/>
        <end position="321"/>
    </location>
</feature>
<dbReference type="InterPro" id="IPR040325">
    <property type="entry name" value="RIMBP1/2/3"/>
</dbReference>
<dbReference type="PANTHER" id="PTHR14234:SF20">
    <property type="entry name" value="PERIPHERAL-TYPE BENZODIAZEPINE RECEPTOR-ASSOCIATED PROTEIN 1"/>
    <property type="match status" value="1"/>
</dbReference>
<dbReference type="PANTHER" id="PTHR14234">
    <property type="entry name" value="RIM BINDING PROTEIN-RELATED"/>
    <property type="match status" value="1"/>
</dbReference>
<organism evidence="4 5">
    <name type="scientific">Mycteria americana</name>
    <name type="common">Wood stork</name>
    <dbReference type="NCBI Taxonomy" id="33587"/>
    <lineage>
        <taxon>Eukaryota</taxon>
        <taxon>Metazoa</taxon>
        <taxon>Chordata</taxon>
        <taxon>Craniata</taxon>
        <taxon>Vertebrata</taxon>
        <taxon>Euteleostomi</taxon>
        <taxon>Archelosauria</taxon>
        <taxon>Archosauria</taxon>
        <taxon>Dinosauria</taxon>
        <taxon>Saurischia</taxon>
        <taxon>Theropoda</taxon>
        <taxon>Coelurosauria</taxon>
        <taxon>Aves</taxon>
        <taxon>Neognathae</taxon>
        <taxon>Neoaves</taxon>
        <taxon>Aequornithes</taxon>
        <taxon>Ciconiiformes</taxon>
        <taxon>Ciconiidae</taxon>
        <taxon>Mycteria</taxon>
    </lineage>
</organism>
<evidence type="ECO:0000259" key="3">
    <source>
        <dbReference type="Pfam" id="PF25566"/>
    </source>
</evidence>
<dbReference type="Gene3D" id="2.30.30.40">
    <property type="entry name" value="SH3 Domains"/>
    <property type="match status" value="1"/>
</dbReference>
<feature type="region of interest" description="Disordered" evidence="2">
    <location>
        <begin position="340"/>
        <end position="376"/>
    </location>
</feature>
<keyword evidence="5" id="KW-1185">Reference proteome</keyword>
<evidence type="ECO:0000256" key="2">
    <source>
        <dbReference type="SAM" id="MobiDB-lite"/>
    </source>
</evidence>
<proteinExistence type="predicted"/>
<dbReference type="SUPFAM" id="SSF50044">
    <property type="entry name" value="SH3-domain"/>
    <property type="match status" value="1"/>
</dbReference>
<gene>
    <name evidence="4" type="ORF">QYF61_003838</name>
</gene>
<reference evidence="4 5" key="1">
    <citation type="journal article" date="2023" name="J. Hered.">
        <title>Chromosome-level genome of the wood stork (Mycteria americana) provides insight into avian chromosome evolution.</title>
        <authorList>
            <person name="Flamio R. Jr."/>
            <person name="Ramstad K.M."/>
        </authorList>
    </citation>
    <scope>NUCLEOTIDE SEQUENCE [LARGE SCALE GENOMIC DNA]</scope>
    <source>
        <strain evidence="4">JAX WOST 10</strain>
    </source>
</reference>
<feature type="region of interest" description="Disordered" evidence="2">
    <location>
        <begin position="777"/>
        <end position="802"/>
    </location>
</feature>
<feature type="region of interest" description="Disordered" evidence="2">
    <location>
        <begin position="163"/>
        <end position="225"/>
    </location>
</feature>